<accession>A0ABZ0SPV5</accession>
<dbReference type="PANTHER" id="PTHR43674">
    <property type="entry name" value="NITRILASE C965.09-RELATED"/>
    <property type="match status" value="1"/>
</dbReference>
<dbReference type="GO" id="GO:0016787">
    <property type="term" value="F:hydrolase activity"/>
    <property type="evidence" value="ECO:0007669"/>
    <property type="project" value="UniProtKB-KW"/>
</dbReference>
<dbReference type="RefSeq" id="WP_320943048.1">
    <property type="nucleotide sequence ID" value="NZ_BAABEU010000011.1"/>
</dbReference>
<organism evidence="3 4">
    <name type="scientific">Microbacterium rhizosphaerae</name>
    <dbReference type="NCBI Taxonomy" id="1678237"/>
    <lineage>
        <taxon>Bacteria</taxon>
        <taxon>Bacillati</taxon>
        <taxon>Actinomycetota</taxon>
        <taxon>Actinomycetes</taxon>
        <taxon>Micrococcales</taxon>
        <taxon>Microbacteriaceae</taxon>
        <taxon>Microbacterium</taxon>
    </lineage>
</organism>
<dbReference type="EMBL" id="CP139368">
    <property type="protein sequence ID" value="WPR90336.1"/>
    <property type="molecule type" value="Genomic_DNA"/>
</dbReference>
<evidence type="ECO:0000313" key="3">
    <source>
        <dbReference type="EMBL" id="WPR90336.1"/>
    </source>
</evidence>
<dbReference type="PROSITE" id="PS50263">
    <property type="entry name" value="CN_HYDROLASE"/>
    <property type="match status" value="1"/>
</dbReference>
<keyword evidence="4" id="KW-1185">Reference proteome</keyword>
<dbReference type="SUPFAM" id="SSF56317">
    <property type="entry name" value="Carbon-nitrogen hydrolase"/>
    <property type="match status" value="1"/>
</dbReference>
<dbReference type="InterPro" id="IPR050345">
    <property type="entry name" value="Aliph_Amidase/BUP"/>
</dbReference>
<dbReference type="Proteomes" id="UP001323798">
    <property type="component" value="Chromosome"/>
</dbReference>
<dbReference type="PANTHER" id="PTHR43674:SF2">
    <property type="entry name" value="BETA-UREIDOPROPIONASE"/>
    <property type="match status" value="1"/>
</dbReference>
<evidence type="ECO:0000313" key="4">
    <source>
        <dbReference type="Proteomes" id="UP001323798"/>
    </source>
</evidence>
<evidence type="ECO:0000256" key="1">
    <source>
        <dbReference type="ARBA" id="ARBA00022801"/>
    </source>
</evidence>
<proteinExistence type="predicted"/>
<dbReference type="InterPro" id="IPR036526">
    <property type="entry name" value="C-N_Hydrolase_sf"/>
</dbReference>
<sequence length="273" mass="29312">MTRIACCQLAPVFGDVDGNVARSVEAVRDAAARGARIIVLPELMTTGYVFADADEARSLAEPVDGPSVTAWRRLADELDVVVVGGFCELGDDGRVYNSAAVLVPQKPAVVHRKTHLWDRERLVFTAGDAAPPVVETLHGRIAPLICYELEFPEWVRIPALAGADLIVAPGNWPDLPRPDGERPGEVIRVQADASINRVAIAVCDRVGTERGVDWTSGSLIVDADGWPLAMADYTSSEVTTLVADVDLLDSRTKKLAGLSDAFADRRTDLYPGG</sequence>
<evidence type="ECO:0000259" key="2">
    <source>
        <dbReference type="PROSITE" id="PS50263"/>
    </source>
</evidence>
<dbReference type="Gene3D" id="3.60.110.10">
    <property type="entry name" value="Carbon-nitrogen hydrolase"/>
    <property type="match status" value="1"/>
</dbReference>
<name>A0ABZ0SPV5_9MICO</name>
<dbReference type="InterPro" id="IPR003010">
    <property type="entry name" value="C-N_Hydrolase"/>
</dbReference>
<keyword evidence="1 3" id="KW-0378">Hydrolase</keyword>
<feature type="domain" description="CN hydrolase" evidence="2">
    <location>
        <begin position="2"/>
        <end position="247"/>
    </location>
</feature>
<protein>
    <submittedName>
        <fullName evidence="3">Nitrilase-related carbon-nitrogen hydrolase</fullName>
    </submittedName>
</protein>
<gene>
    <name evidence="3" type="ORF">SM116_03340</name>
</gene>
<dbReference type="Pfam" id="PF00795">
    <property type="entry name" value="CN_hydrolase"/>
    <property type="match status" value="1"/>
</dbReference>
<reference evidence="3 4" key="1">
    <citation type="submission" date="2023-11" db="EMBL/GenBank/DDBJ databases">
        <title>Genome sequence of Microbacterium rhizosphaerae KACC 19337.</title>
        <authorList>
            <person name="Choi H."/>
            <person name="Kim S."/>
            <person name="Kim Y."/>
            <person name="Kwon S.-W."/>
            <person name="Heo J."/>
        </authorList>
    </citation>
    <scope>NUCLEOTIDE SEQUENCE [LARGE SCALE GENOMIC DNA]</scope>
    <source>
        <strain evidence="3 4">KACC 19337</strain>
    </source>
</reference>